<evidence type="ECO:0000313" key="13">
    <source>
        <dbReference type="RefSeq" id="XP_026286500.1"/>
    </source>
</evidence>
<keyword evidence="5" id="KW-0863">Zinc-finger</keyword>
<keyword evidence="3" id="KW-0479">Metal-binding</keyword>
<evidence type="ECO:0000256" key="9">
    <source>
        <dbReference type="ARBA" id="ARBA00023163"/>
    </source>
</evidence>
<protein>
    <submittedName>
        <fullName evidence="13">Uncharacterized protein LOC113212124</fullName>
    </submittedName>
</protein>
<dbReference type="GeneID" id="113212124"/>
<dbReference type="InterPro" id="IPR036236">
    <property type="entry name" value="Znf_C2H2_sf"/>
</dbReference>
<feature type="compositionally biased region" description="Basic and acidic residues" evidence="11">
    <location>
        <begin position="839"/>
        <end position="850"/>
    </location>
</feature>
<keyword evidence="9" id="KW-0804">Transcription</keyword>
<dbReference type="InterPro" id="IPR013087">
    <property type="entry name" value="Znf_C2H2_type"/>
</dbReference>
<keyword evidence="6" id="KW-0862">Zinc</keyword>
<evidence type="ECO:0000256" key="4">
    <source>
        <dbReference type="ARBA" id="ARBA00022737"/>
    </source>
</evidence>
<dbReference type="GO" id="GO:0005634">
    <property type="term" value="C:nucleus"/>
    <property type="evidence" value="ECO:0007669"/>
    <property type="project" value="UniProtKB-SubCell"/>
</dbReference>
<dbReference type="SUPFAM" id="SSF57667">
    <property type="entry name" value="beta-beta-alpha zinc fingers"/>
    <property type="match status" value="4"/>
</dbReference>
<evidence type="ECO:0000256" key="8">
    <source>
        <dbReference type="ARBA" id="ARBA00023125"/>
    </source>
</evidence>
<name>A0A6J1T4F8_FRAOC</name>
<feature type="compositionally biased region" description="Polar residues" evidence="11">
    <location>
        <begin position="1160"/>
        <end position="1178"/>
    </location>
</feature>
<feature type="compositionally biased region" description="Low complexity" evidence="11">
    <location>
        <begin position="1217"/>
        <end position="1231"/>
    </location>
</feature>
<evidence type="ECO:0000256" key="10">
    <source>
        <dbReference type="ARBA" id="ARBA00023242"/>
    </source>
</evidence>
<keyword evidence="8" id="KW-0238">DNA-binding</keyword>
<dbReference type="FunFam" id="3.30.160.60:FF:000100">
    <property type="entry name" value="Zinc finger 45-like"/>
    <property type="match status" value="1"/>
</dbReference>
<evidence type="ECO:0000256" key="5">
    <source>
        <dbReference type="ARBA" id="ARBA00022771"/>
    </source>
</evidence>
<keyword evidence="7" id="KW-0805">Transcription regulation</keyword>
<reference evidence="13" key="1">
    <citation type="submission" date="2025-08" db="UniProtKB">
        <authorList>
            <consortium name="RefSeq"/>
        </authorList>
    </citation>
    <scope>IDENTIFICATION</scope>
    <source>
        <tissue evidence="13">Whole organism</tissue>
    </source>
</reference>
<evidence type="ECO:0000256" key="6">
    <source>
        <dbReference type="ARBA" id="ARBA00022833"/>
    </source>
</evidence>
<dbReference type="PROSITE" id="PS50157">
    <property type="entry name" value="ZINC_FINGER_C2H2_2"/>
    <property type="match status" value="11"/>
</dbReference>
<evidence type="ECO:0000313" key="12">
    <source>
        <dbReference type="Proteomes" id="UP000504606"/>
    </source>
</evidence>
<dbReference type="KEGG" id="foc:113212124"/>
<dbReference type="Gene3D" id="3.30.160.60">
    <property type="entry name" value="Classic Zinc Finger"/>
    <property type="match status" value="6"/>
</dbReference>
<feature type="region of interest" description="Disordered" evidence="11">
    <location>
        <begin position="1159"/>
        <end position="1198"/>
    </location>
</feature>
<feature type="region of interest" description="Disordered" evidence="11">
    <location>
        <begin position="1216"/>
        <end position="1245"/>
    </location>
</feature>
<dbReference type="GO" id="GO:0008270">
    <property type="term" value="F:zinc ion binding"/>
    <property type="evidence" value="ECO:0007669"/>
    <property type="project" value="UniProtKB-KW"/>
</dbReference>
<dbReference type="GO" id="GO:0000978">
    <property type="term" value="F:RNA polymerase II cis-regulatory region sequence-specific DNA binding"/>
    <property type="evidence" value="ECO:0007669"/>
    <property type="project" value="TreeGrafter"/>
</dbReference>
<evidence type="ECO:0000256" key="3">
    <source>
        <dbReference type="ARBA" id="ARBA00022723"/>
    </source>
</evidence>
<keyword evidence="12" id="KW-1185">Reference proteome</keyword>
<dbReference type="PROSITE" id="PS00028">
    <property type="entry name" value="ZINC_FINGER_C2H2_1"/>
    <property type="match status" value="10"/>
</dbReference>
<dbReference type="PANTHER" id="PTHR24384:SF189">
    <property type="entry name" value="C2H2-TYPE DOMAIN-CONTAINING PROTEIN-RELATED"/>
    <property type="match status" value="1"/>
</dbReference>
<dbReference type="RefSeq" id="XP_026286500.1">
    <property type="nucleotide sequence ID" value="XM_026430715.2"/>
</dbReference>
<dbReference type="Pfam" id="PF00096">
    <property type="entry name" value="zf-C2H2"/>
    <property type="match status" value="4"/>
</dbReference>
<comment type="function">
    <text evidence="1">May be involved in transcriptional regulation.</text>
</comment>
<feature type="region of interest" description="Disordered" evidence="11">
    <location>
        <begin position="837"/>
        <end position="856"/>
    </location>
</feature>
<evidence type="ECO:0000256" key="11">
    <source>
        <dbReference type="SAM" id="MobiDB-lite"/>
    </source>
</evidence>
<accession>A0A6J1T4F8</accession>
<dbReference type="Proteomes" id="UP000504606">
    <property type="component" value="Unplaced"/>
</dbReference>
<organism evidence="12 13">
    <name type="scientific">Frankliniella occidentalis</name>
    <name type="common">Western flower thrips</name>
    <name type="synonym">Euthrips occidentalis</name>
    <dbReference type="NCBI Taxonomy" id="133901"/>
    <lineage>
        <taxon>Eukaryota</taxon>
        <taxon>Metazoa</taxon>
        <taxon>Ecdysozoa</taxon>
        <taxon>Arthropoda</taxon>
        <taxon>Hexapoda</taxon>
        <taxon>Insecta</taxon>
        <taxon>Pterygota</taxon>
        <taxon>Neoptera</taxon>
        <taxon>Paraneoptera</taxon>
        <taxon>Thysanoptera</taxon>
        <taxon>Terebrantia</taxon>
        <taxon>Thripoidea</taxon>
        <taxon>Thripidae</taxon>
        <taxon>Frankliniella</taxon>
    </lineage>
</organism>
<sequence length="1935" mass="215211">MSLSSFGGVLVDTPSDLAVQSLLASHTNLLSQTSFLPGPTTEITLDEDDVFQCGRCKRVFTSFHQFMLHKQEHQIAVSTPERIDESLTFDLNSDLTSAVTDAVHTESDSCLPSTNLLKETCCEQFILPGSLHINEGRNTNNVLDYQTLNTSTFEGISGGNDQSLMLSETNTLNFPIEQNILNLDNSDQLSSGGYVSDTISGLDSSLISHKLLHNEDCSSCTNVWMQTHKNETTSNTFLNSGFSNEQNFFIEDCGKTLSSSINFNNNGLLTEVSYSDEKQMYLNENSSSEGPGVERSLSETEEMLLQTSKDYLSSCELLEELEKNNQHQILDDTNLETTNVMGIDVSLIANSVVEASLAENGGLQSEVSSLVPILNHQVQDNCSILTTDCHVFQSDCTALEDDCNLQVRDDCIPSKQSCVNLHIECNDQKHTCSPLHAECELLGEHCSALGECNLATVHDNSGQKAAVVEECSSITSLKNHQKFKTQKLSLSGGVDGCSVGSIKPTHQALVKQNSTSIKDRSSENSTLKLNSGVVDQECQTVDLDCETEEQNCHTLVLAGVKQDGIYRHDQGTSTDDLVSDSQVSKNKTNLDSKQVHSFALEKARHSLSGSDDMDSQFILSRDMESNFNESISNFSSSDSYCKQDLQKIVPSTRNETGIVDETLSCASEASSLIRAPITQDKIEKSTGDCVDMSCKESGDSEDSVFQMDLCAIKHDNSMFFKEAVSSEVKETDTECLNICNESSMILGQLEYGISVSEFSATVKAGSTLGNLSFKEQICGRVRDAHVIKIGRDGLGGECSQHKNTSKNNNSHGVWFSSLDHDYDLVNRSCDVNVDDNVESDQKELNSESKNNENPQTVQTDKLFKNVIECCDKSAEQIEAERSIIDLAAKLNNAKIEANCIKNFEDSISVLPCEMSNPCNVLTDHKYNSDALHPTELYSSIVDGGNVYTEVDSDSIQSDPKAYNVGDTLIELDSDSTQAGVIFIDVSKDQITHSGTEDFDIDCTTKKTSSTDKSDLDLIEHYNIPQEQFCISVLNCDKDERKNLIDDKRILDTVCNTGQDFVDSVSVVYSTYEEESTTFNKLWSNEIKLRNENYQTESHLSSERESCDKSNCDVDYSLSRKRKGGKTTCKQDLSKCQRLVTPGGTSCSKSCTFDLCGSVKKSCSPSQPTIRGPRSSQPNILKKSPKKLQPLTDKNTFAHSSDSEMWIQEVLLGEVKSKTPSSSQRSPVSTSSVLKGEDSFEELSDQENALVTKTLSQREEKELTHNTFSAIDEDSFDLEKAIVSAQMAKTMNTSKITKPSTNITNLMELSEDNRSICKKGANEIFSLSLSAESSAKSSIKKIKKSRESVFEPRPPKLTCEYCNKQFAKLFDLRQHQRSHTGEKPFQCSACGKSFAQKSNLKKHIRTHKVWPEIVSTLPENVIEKVHTVNKVAEEPDAVTKVMSPEDSNTIQTNGKSQSACARATPYKRKEELIVNNSYFCQFCGISFVTYSEFKTHLKSHKDEKVYFCSQDDCKKTFPDFESYVIHVRQHEPLKTSYPCHICHETFSSPPDLKDHQKRHVHNSTSRRYLVKCPKCRSRFLSQEALDNHLRTVTHDLPCPECQTIFSCERSLRRHLAIHSTALPFGCDVCGKRFKTAVYLNSHSVMHQEDKPFACPQCPSKFAKKDRLSRHLLIHAERLKCPFHTHLSCAREFTRPDKLKLHVLAHSEHETSDCLFCRKQRIKFSAKKGYHNVYHQNANIKSQGDVGEELSRESTSPLNKNKNQEKECEENIFVGSLVNTSLEPRFMSNVVKTSSSLNHNGNIMLKMLQNKRSFDITDKLSCENIETNTFNFDHIVYDSLARNKNVPTIGIIVMPLSLNGNKEQIVVSSDENSVLASDEPVDYQLLFSESNSSYPVDLLTGSEALLPEVDCDKEGMGGITLLSTDQDVAVVSAPADL</sequence>
<dbReference type="FunFam" id="3.30.160.60:FF:000097">
    <property type="entry name" value="Zinc finger protein"/>
    <property type="match status" value="1"/>
</dbReference>
<evidence type="ECO:0000256" key="2">
    <source>
        <dbReference type="ARBA" id="ARBA00004123"/>
    </source>
</evidence>
<dbReference type="SMART" id="SM00355">
    <property type="entry name" value="ZnF_C2H2"/>
    <property type="match status" value="11"/>
</dbReference>
<proteinExistence type="predicted"/>
<dbReference type="GO" id="GO:0000981">
    <property type="term" value="F:DNA-binding transcription factor activity, RNA polymerase II-specific"/>
    <property type="evidence" value="ECO:0007669"/>
    <property type="project" value="TreeGrafter"/>
</dbReference>
<keyword evidence="4" id="KW-0677">Repeat</keyword>
<evidence type="ECO:0000256" key="1">
    <source>
        <dbReference type="ARBA" id="ARBA00003767"/>
    </source>
</evidence>
<comment type="subcellular location">
    <subcellularLocation>
        <location evidence="2">Nucleus</location>
    </subcellularLocation>
</comment>
<dbReference type="PANTHER" id="PTHR24384">
    <property type="entry name" value="FINGER PUTATIVE TRANSCRIPTION FACTOR FAMILY-RELATED"/>
    <property type="match status" value="1"/>
</dbReference>
<dbReference type="InterPro" id="IPR050752">
    <property type="entry name" value="C2H2-ZF_domain"/>
</dbReference>
<dbReference type="OrthoDB" id="10064525at2759"/>
<gene>
    <name evidence="13" type="primary">LOC113212124</name>
</gene>
<keyword evidence="10" id="KW-0539">Nucleus</keyword>
<evidence type="ECO:0000256" key="7">
    <source>
        <dbReference type="ARBA" id="ARBA00023015"/>
    </source>
</evidence>